<dbReference type="InterPro" id="IPR026952">
    <property type="entry name" value="WVELL"/>
</dbReference>
<comment type="caution">
    <text evidence="1">The sequence shown here is derived from an EMBL/GenBank/DDBJ whole genome shotgun (WGS) entry which is preliminary data.</text>
</comment>
<dbReference type="RefSeq" id="WP_101639650.1">
    <property type="nucleotide sequence ID" value="NZ_PGUY01000001.1"/>
</dbReference>
<evidence type="ECO:0000313" key="2">
    <source>
        <dbReference type="Proteomes" id="UP000234748"/>
    </source>
</evidence>
<dbReference type="Pfam" id="PF14043">
    <property type="entry name" value="WVELL"/>
    <property type="match status" value="1"/>
</dbReference>
<dbReference type="OrthoDB" id="2361637at2"/>
<reference evidence="1 2" key="1">
    <citation type="submission" date="2017-11" db="EMBL/GenBank/DDBJ databases">
        <title>Comparitive Functional Genomics of Dry Heat Resistant strains isolated from the Viking Spacecraft.</title>
        <authorList>
            <person name="Seuylemezian A."/>
            <person name="Cooper K."/>
            <person name="Vaishampayan P."/>
        </authorList>
    </citation>
    <scope>NUCLEOTIDE SEQUENCE [LARGE SCALE GENOMIC DNA]</scope>
    <source>
        <strain evidence="1 2">V1-29</strain>
    </source>
</reference>
<dbReference type="Proteomes" id="UP000234748">
    <property type="component" value="Unassembled WGS sequence"/>
</dbReference>
<name>A0A2N5MBX2_9BACI</name>
<accession>A0A2N5MBX2</accession>
<dbReference type="EMBL" id="PGUY01000001">
    <property type="protein sequence ID" value="PLT31869.1"/>
    <property type="molecule type" value="Genomic_DNA"/>
</dbReference>
<keyword evidence="2" id="KW-1185">Reference proteome</keyword>
<organism evidence="1 2">
    <name type="scientific">Peribacillus deserti</name>
    <dbReference type="NCBI Taxonomy" id="673318"/>
    <lineage>
        <taxon>Bacteria</taxon>
        <taxon>Bacillati</taxon>
        <taxon>Bacillota</taxon>
        <taxon>Bacilli</taxon>
        <taxon>Bacillales</taxon>
        <taxon>Bacillaceae</taxon>
        <taxon>Peribacillus</taxon>
    </lineage>
</organism>
<gene>
    <name evidence="1" type="ORF">CUU66_00110</name>
</gene>
<protein>
    <recommendedName>
        <fullName evidence="3">WVELL protein</fullName>
    </recommendedName>
</protein>
<dbReference type="AlphaFoldDB" id="A0A2N5MBX2"/>
<evidence type="ECO:0008006" key="3">
    <source>
        <dbReference type="Google" id="ProtNLM"/>
    </source>
</evidence>
<proteinExistence type="predicted"/>
<evidence type="ECO:0000313" key="1">
    <source>
        <dbReference type="EMBL" id="PLT31869.1"/>
    </source>
</evidence>
<sequence>MNNYIEVLTNLLLEKNSKLSSTKAKTWVELLWEDFEATYAKAGHEYRGSEMTEKYVRQFIESYGGRLHEFMANNPKYKHLLDGEDEVH</sequence>